<protein>
    <submittedName>
        <fullName evidence="6">CCR4-NOT transcription complex subunit 3-like isoform X1</fullName>
    </submittedName>
</protein>
<reference evidence="6 7" key="1">
    <citation type="journal article" date="2018" name="Sci. Rep.">
        <title>Genomic signatures of local adaptation to the degree of environmental predictability in rotifers.</title>
        <authorList>
            <person name="Franch-Gras L."/>
            <person name="Hahn C."/>
            <person name="Garcia-Roger E.M."/>
            <person name="Carmona M.J."/>
            <person name="Serra M."/>
            <person name="Gomez A."/>
        </authorList>
    </citation>
    <scope>NUCLEOTIDE SEQUENCE [LARGE SCALE GENOMIC DNA]</scope>
    <source>
        <strain evidence="6">HYR1</strain>
    </source>
</reference>
<dbReference type="AlphaFoldDB" id="A0A3M7RYY0"/>
<feature type="compositionally biased region" description="Acidic residues" evidence="4">
    <location>
        <begin position="25"/>
        <end position="38"/>
    </location>
</feature>
<keyword evidence="2" id="KW-0805">Transcription regulation</keyword>
<dbReference type="GO" id="GO:2000036">
    <property type="term" value="P:regulation of stem cell population maintenance"/>
    <property type="evidence" value="ECO:0007669"/>
    <property type="project" value="UniProtKB-ARBA"/>
</dbReference>
<dbReference type="InterPro" id="IPR040168">
    <property type="entry name" value="Not2/3/5"/>
</dbReference>
<dbReference type="Proteomes" id="UP000276133">
    <property type="component" value="Unassembled WGS sequence"/>
</dbReference>
<keyword evidence="7" id="KW-1185">Reference proteome</keyword>
<feature type="compositionally biased region" description="Polar residues" evidence="4">
    <location>
        <begin position="41"/>
        <end position="52"/>
    </location>
</feature>
<evidence type="ECO:0000259" key="5">
    <source>
        <dbReference type="Pfam" id="PF04153"/>
    </source>
</evidence>
<comment type="similarity">
    <text evidence="1">Belongs to the CNOT2/3/5 family.</text>
</comment>
<dbReference type="InterPro" id="IPR038635">
    <property type="entry name" value="CCR4-NOT_su2/3/5_C_sf"/>
</dbReference>
<evidence type="ECO:0000256" key="3">
    <source>
        <dbReference type="ARBA" id="ARBA00023163"/>
    </source>
</evidence>
<gene>
    <name evidence="6" type="ORF">BpHYR1_020272</name>
</gene>
<dbReference type="Gene3D" id="2.30.30.1020">
    <property type="entry name" value="CCR4-NOT complex subunit 2/3/5, C-terminal domain"/>
    <property type="match status" value="1"/>
</dbReference>
<dbReference type="GO" id="GO:0030015">
    <property type="term" value="C:CCR4-NOT core complex"/>
    <property type="evidence" value="ECO:0007669"/>
    <property type="project" value="InterPro"/>
</dbReference>
<organism evidence="6 7">
    <name type="scientific">Brachionus plicatilis</name>
    <name type="common">Marine rotifer</name>
    <name type="synonym">Brachionus muelleri</name>
    <dbReference type="NCBI Taxonomy" id="10195"/>
    <lineage>
        <taxon>Eukaryota</taxon>
        <taxon>Metazoa</taxon>
        <taxon>Spiralia</taxon>
        <taxon>Gnathifera</taxon>
        <taxon>Rotifera</taxon>
        <taxon>Eurotatoria</taxon>
        <taxon>Monogononta</taxon>
        <taxon>Pseudotrocha</taxon>
        <taxon>Ploima</taxon>
        <taxon>Brachionidae</taxon>
        <taxon>Brachionus</taxon>
    </lineage>
</organism>
<feature type="domain" description="NOT2/NOT3/NOT5 C-terminal" evidence="5">
    <location>
        <begin position="261"/>
        <end position="384"/>
    </location>
</feature>
<feature type="compositionally biased region" description="Basic and acidic residues" evidence="4">
    <location>
        <begin position="11"/>
        <end position="24"/>
    </location>
</feature>
<evidence type="ECO:0000256" key="1">
    <source>
        <dbReference type="ARBA" id="ARBA00007682"/>
    </source>
</evidence>
<feature type="compositionally biased region" description="Low complexity" evidence="4">
    <location>
        <begin position="103"/>
        <end position="115"/>
    </location>
</feature>
<keyword evidence="3" id="KW-0804">Transcription</keyword>
<dbReference type="InterPro" id="IPR007282">
    <property type="entry name" value="NOT2/3/5_C"/>
</dbReference>
<dbReference type="EMBL" id="REGN01002371">
    <property type="protein sequence ID" value="RNA28537.1"/>
    <property type="molecule type" value="Genomic_DNA"/>
</dbReference>
<evidence type="ECO:0000256" key="4">
    <source>
        <dbReference type="SAM" id="MobiDB-lite"/>
    </source>
</evidence>
<proteinExistence type="inferred from homology"/>
<feature type="compositionally biased region" description="Basic and acidic residues" evidence="4">
    <location>
        <begin position="56"/>
        <end position="70"/>
    </location>
</feature>
<evidence type="ECO:0000313" key="6">
    <source>
        <dbReference type="EMBL" id="RNA28537.1"/>
    </source>
</evidence>
<sequence>MDNFLNILSKKKGEQENDNDHNSNEEEDDENENEDDDDHQTSNARTNQNSHHQSSHTKDTHGSHLEEDASRLSQSPSSSNISKSNSPSVGLNNSMTNMNYVPSSSSSSSSSYSSSNNQPNDERRRHKSDNTERNEADLRNQRQNQENINPNIKQLADSPAFNSVPSIPADNMLINVSSQDQRKHLSDAFAALLSQQQTNQKQDINLLLQQSQQLQQNMSPNQQTNQETFIQPILGVAPLGKTLLTKEQNQHLAILDGAFKKLPQPSDTERSRNYLPRIPVNTPSHYPQVPPVGHDSLDFLCKLNCDTLFFMFYYMEGTKAQFLAAQALKKLSWRFHTRYMMWFQRYEEPKVITDEYEMGTYVYFDYSKWAQNRKDGFTFEYKYLEDKDLSSYH</sequence>
<feature type="compositionally biased region" description="Low complexity" evidence="4">
    <location>
        <begin position="71"/>
        <end position="88"/>
    </location>
</feature>
<name>A0A3M7RYY0_BRAPC</name>
<dbReference type="GO" id="GO:0006355">
    <property type="term" value="P:regulation of DNA-templated transcription"/>
    <property type="evidence" value="ECO:0007669"/>
    <property type="project" value="InterPro"/>
</dbReference>
<accession>A0A3M7RYY0</accession>
<comment type="caution">
    <text evidence="6">The sequence shown here is derived from an EMBL/GenBank/DDBJ whole genome shotgun (WGS) entry which is preliminary data.</text>
</comment>
<dbReference type="STRING" id="10195.A0A3M7RYY0"/>
<feature type="region of interest" description="Disordered" evidence="4">
    <location>
        <begin position="1"/>
        <end position="145"/>
    </location>
</feature>
<feature type="compositionally biased region" description="Basic and acidic residues" evidence="4">
    <location>
        <begin position="120"/>
        <end position="140"/>
    </location>
</feature>
<evidence type="ECO:0000313" key="7">
    <source>
        <dbReference type="Proteomes" id="UP000276133"/>
    </source>
</evidence>
<evidence type="ECO:0000256" key="2">
    <source>
        <dbReference type="ARBA" id="ARBA00023015"/>
    </source>
</evidence>
<dbReference type="OrthoDB" id="293823at2759"/>
<dbReference type="Pfam" id="PF04153">
    <property type="entry name" value="NOT2_3_5_C"/>
    <property type="match status" value="1"/>
</dbReference>
<feature type="compositionally biased region" description="Polar residues" evidence="4">
    <location>
        <begin position="89"/>
        <end position="102"/>
    </location>
</feature>
<dbReference type="PANTHER" id="PTHR23326">
    <property type="entry name" value="CCR4 NOT-RELATED"/>
    <property type="match status" value="1"/>
</dbReference>